<dbReference type="EMBL" id="CP048788">
    <property type="protein sequence ID" value="QJF52170.1"/>
    <property type="molecule type" value="Genomic_DNA"/>
</dbReference>
<dbReference type="SUPFAM" id="SSF49503">
    <property type="entry name" value="Cupredoxins"/>
    <property type="match status" value="1"/>
</dbReference>
<evidence type="ECO:0000313" key="1">
    <source>
        <dbReference type="EMBL" id="QJF52170.1"/>
    </source>
</evidence>
<proteinExistence type="predicted"/>
<organism evidence="1 2">
    <name type="scientific">Roseobacter ponti</name>
    <dbReference type="NCBI Taxonomy" id="1891787"/>
    <lineage>
        <taxon>Bacteria</taxon>
        <taxon>Pseudomonadati</taxon>
        <taxon>Pseudomonadota</taxon>
        <taxon>Alphaproteobacteria</taxon>
        <taxon>Rhodobacterales</taxon>
        <taxon>Roseobacteraceae</taxon>
        <taxon>Roseobacter</taxon>
    </lineage>
</organism>
<keyword evidence="2" id="KW-1185">Reference proteome</keyword>
<dbReference type="Gene3D" id="2.60.40.420">
    <property type="entry name" value="Cupredoxins - blue copper proteins"/>
    <property type="match status" value="1"/>
</dbReference>
<sequence>MLLKSVKIVAFVLCGSVSFSADRAQADEHVIIILDSAYFPYRTAIAEGDTIRFVNVSGTTLSVTHVDGLWTTPPMKEGQEIIVNIDPEMVGKYFGWTTRRITGELEYASNLVTN</sequence>
<dbReference type="InterPro" id="IPR008972">
    <property type="entry name" value="Cupredoxin"/>
</dbReference>
<dbReference type="RefSeq" id="WP_169641389.1">
    <property type="nucleotide sequence ID" value="NZ_CP048788.1"/>
</dbReference>
<gene>
    <name evidence="1" type="ORF">G3256_13815</name>
</gene>
<dbReference type="Proteomes" id="UP000503308">
    <property type="component" value="Chromosome"/>
</dbReference>
<reference evidence="1 2" key="1">
    <citation type="submission" date="2020-02" db="EMBL/GenBank/DDBJ databases">
        <title>Genome sequence of Roseobacter ponti.</title>
        <authorList>
            <person name="Hollensteiner J."/>
            <person name="Schneider D."/>
            <person name="Poehlein A."/>
            <person name="Daniel R."/>
        </authorList>
    </citation>
    <scope>NUCLEOTIDE SEQUENCE [LARGE SCALE GENOMIC DNA]</scope>
    <source>
        <strain evidence="1 2">DSM 106830</strain>
    </source>
</reference>
<accession>A0A858SV75</accession>
<protein>
    <recommendedName>
        <fullName evidence="3">EfeO-type cupredoxin-like domain-containing protein</fullName>
    </recommendedName>
</protein>
<evidence type="ECO:0008006" key="3">
    <source>
        <dbReference type="Google" id="ProtNLM"/>
    </source>
</evidence>
<dbReference type="KEGG" id="rpon:G3256_13815"/>
<evidence type="ECO:0000313" key="2">
    <source>
        <dbReference type="Proteomes" id="UP000503308"/>
    </source>
</evidence>
<dbReference type="AlphaFoldDB" id="A0A858SV75"/>
<name>A0A858SV75_9RHOB</name>